<comment type="subcellular location">
    <subcellularLocation>
        <location evidence="1">Nucleus</location>
    </subcellularLocation>
</comment>
<dbReference type="SUPFAM" id="SSF55729">
    <property type="entry name" value="Acyl-CoA N-acyltransferases (Nat)"/>
    <property type="match status" value="1"/>
</dbReference>
<dbReference type="CDD" id="cd05509">
    <property type="entry name" value="Bromo_gcn5_like"/>
    <property type="match status" value="1"/>
</dbReference>
<evidence type="ECO:0000313" key="11">
    <source>
        <dbReference type="Proteomes" id="UP000078550"/>
    </source>
</evidence>
<evidence type="ECO:0000256" key="2">
    <source>
        <dbReference type="ARBA" id="ARBA00008607"/>
    </source>
</evidence>
<dbReference type="InterPro" id="IPR037800">
    <property type="entry name" value="GCN5"/>
</dbReference>
<feature type="domain" description="N-acetyltransferase" evidence="9">
    <location>
        <begin position="1345"/>
        <end position="1512"/>
    </location>
</feature>
<dbReference type="SUPFAM" id="SSF141571">
    <property type="entry name" value="Pentapeptide repeat-like"/>
    <property type="match status" value="1"/>
</dbReference>
<dbReference type="GO" id="GO:0000123">
    <property type="term" value="C:histone acetyltransferase complex"/>
    <property type="evidence" value="ECO:0007669"/>
    <property type="project" value="TreeGrafter"/>
</dbReference>
<keyword evidence="4" id="KW-0010">Activator</keyword>
<dbReference type="Gene3D" id="1.20.920.10">
    <property type="entry name" value="Bromodomain-like"/>
    <property type="match status" value="1"/>
</dbReference>
<accession>A0A1A8YM91</accession>
<dbReference type="Pfam" id="PF00439">
    <property type="entry name" value="Bromodomain"/>
    <property type="match status" value="1"/>
</dbReference>
<dbReference type="InterPro" id="IPR000182">
    <property type="entry name" value="GNAT_dom"/>
</dbReference>
<dbReference type="Pfam" id="PF00583">
    <property type="entry name" value="Acetyltransf_1"/>
    <property type="match status" value="1"/>
</dbReference>
<reference evidence="11" key="1">
    <citation type="submission" date="2016-05" db="EMBL/GenBank/DDBJ databases">
        <authorList>
            <person name="Naeem Raeece"/>
        </authorList>
    </citation>
    <scope>NUCLEOTIDE SEQUENCE [LARGE SCALE GENOMIC DNA]</scope>
</reference>
<keyword evidence="10" id="KW-0808">Transferase</keyword>
<protein>
    <submittedName>
        <fullName evidence="10">Histone acetyltransferase Gcn5</fullName>
    </submittedName>
</protein>
<feature type="domain" description="Bromo" evidence="8">
    <location>
        <begin position="1601"/>
        <end position="1671"/>
    </location>
</feature>
<dbReference type="PANTHER" id="PTHR45750:SF3">
    <property type="entry name" value="HISTONE ACETYLTRANSFERASE"/>
    <property type="match status" value="1"/>
</dbReference>
<dbReference type="PROSITE" id="PS51186">
    <property type="entry name" value="GNAT"/>
    <property type="match status" value="1"/>
</dbReference>
<dbReference type="PANTHER" id="PTHR45750">
    <property type="entry name" value="GH11602P"/>
    <property type="match status" value="1"/>
</dbReference>
<organism evidence="10 11">
    <name type="scientific">Plasmodium ovale wallikeri</name>
    <dbReference type="NCBI Taxonomy" id="864142"/>
    <lineage>
        <taxon>Eukaryota</taxon>
        <taxon>Sar</taxon>
        <taxon>Alveolata</taxon>
        <taxon>Apicomplexa</taxon>
        <taxon>Aconoidasida</taxon>
        <taxon>Haemosporida</taxon>
        <taxon>Plasmodiidae</taxon>
        <taxon>Plasmodium</taxon>
        <taxon>Plasmodium (Plasmodium)</taxon>
    </lineage>
</organism>
<dbReference type="Proteomes" id="UP000078550">
    <property type="component" value="Unassembled WGS sequence"/>
</dbReference>
<feature type="region of interest" description="Disordered" evidence="7">
    <location>
        <begin position="1006"/>
        <end position="1132"/>
    </location>
</feature>
<sequence length="1693" mass="186165">MECIVSCENGNILNSQSDILRKRKITTAPIFSYFYHFHGVPLKQQDYHKEGENETCKEFLQRDDFELEKDLFLSSIEEKWLASCINPNKKKKKKKVTDECSEFDIIIGNVEKSSVLINDGCVDNLSNLKCGSANQDSDENHSYVSMSGNKKLRTSFKCDEENYYPLGTSTQGDGNQLCNDTLKEFTEGIMNNNSTVSNGETCLSGANPEHKGDDQMERTQCCDIVSDVQDRNNSQCDDNIEYLKYNWKVDTLSNIPNIQSHCKALEEHYVGSFSKEQFRSCSGNNDGGTNAEREHNSSSGEASRNNEGGGSSSGGNGGNGGSGGIGGSGCNGSGDRGDRGDRDGRDGHRDKGNHLGGGNMDENEDEEHRKKDAGGGGGGEGPMNNAHSTKKNNGDEMTENSNATMTEGKMNSIASNYIGGGSNTYSSKDGMRNFVNGFEKKNNFASNNYRVNSNLVNGKITLSNGDIGGGNEYVEKEKQAMEQRKMLIGSKYENIPLNTNMPGRMIFSNVNNFNGIGNLMLNMENNSCSNNKNEITMSGGKNVNMNNINVMGGHNNMPFSKNKNLIANTHMMYMNGAGGAPLASAPLSGTSMGSKGQRTNKMGEIGRMSSSINLKEANEECRVDGKKKEMGRVECTDLPIKSDENNFVGSVSSMNISSINNMSTVNMSGINLGGINMSGINMGGINVSGINVNSINMNSINMNSVNMGGINMGGIHVGNTNMGNVNMGSVNMGSVNMGSVNMGNVNMGSVNMGNVNMGNVNMGNINVYHANEMNHLPRMNMGKNMHNYNPMNIPMGGVNPYSMNTAPYSNINMVNSMAAPMGGSGSSFFPGGALNHQQIAGGTMPMNEMHGAMSTMGNSSMGHINMSTSASGNAVNNCSGVKNGKGMLAKSCSTYEYEDMKKVNSNNANVRSLTKMSGNESNKNAIKNLRMESISFNESINLKNVDGLDLSLNFVDGKYCSKLNSDEKIYNIVHYIVKNSLVNYMFDFYNSENFLFRGKSDLSDCDQASNSGTGAVEEEEGEKVRENVTAEGATTSEGATTAEGATTVEGATTTEGATTKEGATATEGATTAEGATTTEGAEKGELVKIQPTAGSEAEKEHNVAKGSCDEDNNVVGGSGGDDKNLGNDKDDVVKDDVVKDDVVKDDVVKDDEVKGDGVKDVVKDDLEKDKENKTPNDASENNKSILIEITKSICSIINLQQLIPVNTRLSNPNLIYDPSYESIYSKWKTFLRKEQSSGNVISMCFSRDFLYTILLCNYVSIIEDLKKTAVKKKIKYFFLHLCLESGLSINVALMLFINATKQSNKLQVRRGTACTKRSSLLPSETGLGYLHRDAGGAKEENMGIITFECITNDREPDHLIKLITLKNIFSRQLPKMPREYIVRLVFDRNHYTFCLLKKNTVIGGVCFRPYFEQKFAEIAFLAVTSTEQVKGYGTRLMNHLKEHVKKFGIEYFLTYAGKFSGGRSFPSRLHRIGAVCRFVEQGFSQKISMPKERWFGYIKDYDGGTLMECYIFPNINYLRLSEMLYEQKKTVKKAIHFIKPQVVFKGLNFFSENKGVNLHPSNIPGLLEVGWKKETKEMPKKVHHKEIQLKDQILGVLDFLEKQQSAWPFLKPVSLSEAPDYYDIIKEPTDILTMRRKARHGEYKTKEDFGIELKRMFDNCRLYNAPTTIYFKYANELQALIWPKYECISEGAK</sequence>
<feature type="compositionally biased region" description="Basic and acidic residues" evidence="7">
    <location>
        <begin position="335"/>
        <end position="353"/>
    </location>
</feature>
<name>A0A1A8YM91_PLAOA</name>
<evidence type="ECO:0000256" key="1">
    <source>
        <dbReference type="ARBA" id="ARBA00004123"/>
    </source>
</evidence>
<dbReference type="Gene3D" id="3.40.630.30">
    <property type="match status" value="1"/>
</dbReference>
<feature type="compositionally biased region" description="Polar residues" evidence="7">
    <location>
        <begin position="279"/>
        <end position="288"/>
    </location>
</feature>
<dbReference type="GO" id="GO:0005634">
    <property type="term" value="C:nucleus"/>
    <property type="evidence" value="ECO:0007669"/>
    <property type="project" value="UniProtKB-SubCell"/>
</dbReference>
<dbReference type="SMART" id="SM00297">
    <property type="entry name" value="BROMO"/>
    <property type="match status" value="1"/>
</dbReference>
<dbReference type="Gene3D" id="2.160.20.80">
    <property type="entry name" value="E3 ubiquitin-protein ligase SopA"/>
    <property type="match status" value="1"/>
</dbReference>
<evidence type="ECO:0000256" key="7">
    <source>
        <dbReference type="SAM" id="MobiDB-lite"/>
    </source>
</evidence>
<evidence type="ECO:0000259" key="8">
    <source>
        <dbReference type="PROSITE" id="PS50014"/>
    </source>
</evidence>
<dbReference type="GO" id="GO:0010484">
    <property type="term" value="F:histone H3 acetyltransferase activity"/>
    <property type="evidence" value="ECO:0007669"/>
    <property type="project" value="TreeGrafter"/>
</dbReference>
<evidence type="ECO:0000256" key="4">
    <source>
        <dbReference type="ARBA" id="ARBA00023159"/>
    </source>
</evidence>
<evidence type="ECO:0000256" key="6">
    <source>
        <dbReference type="PROSITE-ProRule" id="PRU00035"/>
    </source>
</evidence>
<dbReference type="CDD" id="cd04301">
    <property type="entry name" value="NAT_SF"/>
    <property type="match status" value="1"/>
</dbReference>
<feature type="compositionally biased region" description="Gly residues" evidence="7">
    <location>
        <begin position="307"/>
        <end position="334"/>
    </location>
</feature>
<dbReference type="PRINTS" id="PR00503">
    <property type="entry name" value="BROMODOMAIN"/>
</dbReference>
<proteinExistence type="inferred from homology"/>
<feature type="compositionally biased region" description="Low complexity" evidence="7">
    <location>
        <begin position="1029"/>
        <end position="1079"/>
    </location>
</feature>
<gene>
    <name evidence="10" type="ORF">POVWA2_010710</name>
</gene>
<evidence type="ECO:0000313" key="10">
    <source>
        <dbReference type="EMBL" id="SBT32652.1"/>
    </source>
</evidence>
<feature type="compositionally biased region" description="Low complexity" evidence="7">
    <location>
        <begin position="297"/>
        <end position="306"/>
    </location>
</feature>
<dbReference type="InterPro" id="IPR001487">
    <property type="entry name" value="Bromodomain"/>
</dbReference>
<dbReference type="PROSITE" id="PS50014">
    <property type="entry name" value="BROMODOMAIN_2"/>
    <property type="match status" value="1"/>
</dbReference>
<dbReference type="SUPFAM" id="SSF47370">
    <property type="entry name" value="Bromodomain"/>
    <property type="match status" value="1"/>
</dbReference>
<keyword evidence="5" id="KW-0539">Nucleus</keyword>
<evidence type="ECO:0000256" key="5">
    <source>
        <dbReference type="ARBA" id="ARBA00023242"/>
    </source>
</evidence>
<feature type="region of interest" description="Disordered" evidence="7">
    <location>
        <begin position="278"/>
        <end position="402"/>
    </location>
</feature>
<feature type="compositionally biased region" description="Basic and acidic residues" evidence="7">
    <location>
        <begin position="1120"/>
        <end position="1132"/>
    </location>
</feature>
<evidence type="ECO:0000259" key="9">
    <source>
        <dbReference type="PROSITE" id="PS51186"/>
    </source>
</evidence>
<dbReference type="GO" id="GO:0045944">
    <property type="term" value="P:positive regulation of transcription by RNA polymerase II"/>
    <property type="evidence" value="ECO:0007669"/>
    <property type="project" value="TreeGrafter"/>
</dbReference>
<comment type="similarity">
    <text evidence="2">Belongs to the acetyltransferase family. GCN5 subfamily.</text>
</comment>
<dbReference type="InterPro" id="IPR016181">
    <property type="entry name" value="Acyl_CoA_acyltransferase"/>
</dbReference>
<dbReference type="InterPro" id="IPR036427">
    <property type="entry name" value="Bromodomain-like_sf"/>
</dbReference>
<dbReference type="EMBL" id="FLRE01000041">
    <property type="protein sequence ID" value="SBT32652.1"/>
    <property type="molecule type" value="Genomic_DNA"/>
</dbReference>
<keyword evidence="3 6" id="KW-0103">Bromodomain</keyword>
<evidence type="ECO:0000256" key="3">
    <source>
        <dbReference type="ARBA" id="ARBA00023117"/>
    </source>
</evidence>